<dbReference type="Gene3D" id="1.10.110.10">
    <property type="entry name" value="Plant lipid-transfer and hydrophobic proteins"/>
    <property type="match status" value="1"/>
</dbReference>
<keyword evidence="1" id="KW-0732">Signal</keyword>
<protein>
    <submittedName>
        <fullName evidence="3">Bifunctional inhibitor/plant lipid transfer protein/seed storage helical domain-containing protein</fullName>
    </submittedName>
</protein>
<dbReference type="InterPro" id="IPR027923">
    <property type="entry name" value="Hydrophob_seed_dom"/>
</dbReference>
<sequence>MSRNTPSTNPTCPRDALQLGVCVNLLENLLGIVIGNPPTQPCCSLIAGLVDLEAAVCLCTVIRASLLGINLNIPLTLSLLLNVCGKNYPSGFVCN</sequence>
<evidence type="ECO:0000313" key="3">
    <source>
        <dbReference type="EMBL" id="KVH91946.1"/>
    </source>
</evidence>
<keyword evidence="4" id="KW-1185">Reference proteome</keyword>
<dbReference type="CDD" id="cd01958">
    <property type="entry name" value="HPS_like"/>
    <property type="match status" value="1"/>
</dbReference>
<dbReference type="Proteomes" id="UP000243975">
    <property type="component" value="Unassembled WGS sequence"/>
</dbReference>
<organism evidence="3 4">
    <name type="scientific">Cynara cardunculus var. scolymus</name>
    <name type="common">Globe artichoke</name>
    <name type="synonym">Cynara scolymus</name>
    <dbReference type="NCBI Taxonomy" id="59895"/>
    <lineage>
        <taxon>Eukaryota</taxon>
        <taxon>Viridiplantae</taxon>
        <taxon>Streptophyta</taxon>
        <taxon>Embryophyta</taxon>
        <taxon>Tracheophyta</taxon>
        <taxon>Spermatophyta</taxon>
        <taxon>Magnoliopsida</taxon>
        <taxon>eudicotyledons</taxon>
        <taxon>Gunneridae</taxon>
        <taxon>Pentapetalae</taxon>
        <taxon>asterids</taxon>
        <taxon>campanulids</taxon>
        <taxon>Asterales</taxon>
        <taxon>Asteraceae</taxon>
        <taxon>Carduoideae</taxon>
        <taxon>Cardueae</taxon>
        <taxon>Carduinae</taxon>
        <taxon>Cynara</taxon>
    </lineage>
</organism>
<dbReference type="FunFam" id="1.10.110.10:FF:000003">
    <property type="entry name" value="pEARLI1-like lipid transfer protein 1"/>
    <property type="match status" value="1"/>
</dbReference>
<gene>
    <name evidence="3" type="ORF">Ccrd_006037</name>
</gene>
<feature type="domain" description="Bifunctional inhibitor/plant lipid transfer protein/seed storage helical" evidence="2">
    <location>
        <begin position="12"/>
        <end position="94"/>
    </location>
</feature>
<dbReference type="Gramene" id="KVH91946">
    <property type="protein sequence ID" value="KVH91946"/>
    <property type="gene ID" value="Ccrd_006037"/>
</dbReference>
<dbReference type="EMBL" id="LEKV01004897">
    <property type="protein sequence ID" value="KVH91946.1"/>
    <property type="molecule type" value="Genomic_DNA"/>
</dbReference>
<dbReference type="AlphaFoldDB" id="A0A118JUQ5"/>
<dbReference type="SMART" id="SM00499">
    <property type="entry name" value="AAI"/>
    <property type="match status" value="1"/>
</dbReference>
<evidence type="ECO:0000259" key="2">
    <source>
        <dbReference type="SMART" id="SM00499"/>
    </source>
</evidence>
<dbReference type="InterPro" id="IPR016140">
    <property type="entry name" value="Bifunc_inhib/LTP/seed_store"/>
</dbReference>
<reference evidence="3 4" key="1">
    <citation type="journal article" date="2016" name="Sci. Rep.">
        <title>The genome sequence of the outbreeding globe artichoke constructed de novo incorporating a phase-aware low-pass sequencing strategy of F1 progeny.</title>
        <authorList>
            <person name="Scaglione D."/>
            <person name="Reyes-Chin-Wo S."/>
            <person name="Acquadro A."/>
            <person name="Froenicke L."/>
            <person name="Portis E."/>
            <person name="Beitel C."/>
            <person name="Tirone M."/>
            <person name="Mauro R."/>
            <person name="Lo Monaco A."/>
            <person name="Mauromicale G."/>
            <person name="Faccioli P."/>
            <person name="Cattivelli L."/>
            <person name="Rieseberg L."/>
            <person name="Michelmore R."/>
            <person name="Lanteri S."/>
        </authorList>
    </citation>
    <scope>NUCLEOTIDE SEQUENCE [LARGE SCALE GENOMIC DNA]</scope>
    <source>
        <strain evidence="3">2C</strain>
    </source>
</reference>
<proteinExistence type="predicted"/>
<accession>A0A118JUQ5</accession>
<dbReference type="PANTHER" id="PTHR31731">
    <property type="match status" value="1"/>
</dbReference>
<dbReference type="InterPro" id="IPR051636">
    <property type="entry name" value="Plant_LTP/defense-related"/>
</dbReference>
<dbReference type="Pfam" id="PF14547">
    <property type="entry name" value="Hydrophob_seed"/>
    <property type="match status" value="1"/>
</dbReference>
<evidence type="ECO:0000256" key="1">
    <source>
        <dbReference type="ARBA" id="ARBA00022729"/>
    </source>
</evidence>
<dbReference type="STRING" id="59895.A0A118JUQ5"/>
<comment type="caution">
    <text evidence="3">The sequence shown here is derived from an EMBL/GenBank/DDBJ whole genome shotgun (WGS) entry which is preliminary data.</text>
</comment>
<dbReference type="OMA" id="MGRTTFF"/>
<name>A0A118JUQ5_CYNCS</name>
<evidence type="ECO:0000313" key="4">
    <source>
        <dbReference type="Proteomes" id="UP000243975"/>
    </source>
</evidence>
<dbReference type="InterPro" id="IPR036312">
    <property type="entry name" value="Bifun_inhib/LTP/seed_sf"/>
</dbReference>
<dbReference type="SUPFAM" id="SSF47699">
    <property type="entry name" value="Bifunctional inhibitor/lipid-transfer protein/seed storage 2S albumin"/>
    <property type="match status" value="1"/>
</dbReference>